<evidence type="ECO:0000259" key="8">
    <source>
        <dbReference type="PROSITE" id="PS51016"/>
    </source>
</evidence>
<dbReference type="Pfam" id="PF00169">
    <property type="entry name" value="PH"/>
    <property type="match status" value="2"/>
</dbReference>
<feature type="region of interest" description="Disordered" evidence="4">
    <location>
        <begin position="408"/>
        <end position="465"/>
    </location>
</feature>
<dbReference type="InterPro" id="IPR035963">
    <property type="entry name" value="FERM_2"/>
</dbReference>
<dbReference type="InterPro" id="IPR019749">
    <property type="entry name" value="Band_41_domain"/>
</dbReference>
<dbReference type="CDD" id="cd00821">
    <property type="entry name" value="PH"/>
    <property type="match status" value="1"/>
</dbReference>
<feature type="region of interest" description="Disordered" evidence="4">
    <location>
        <begin position="296"/>
        <end position="372"/>
    </location>
</feature>
<feature type="compositionally biased region" description="Low complexity" evidence="4">
    <location>
        <begin position="328"/>
        <end position="341"/>
    </location>
</feature>
<feature type="domain" description="PH" evidence="6">
    <location>
        <begin position="589"/>
        <end position="684"/>
    </location>
</feature>
<feature type="domain" description="MyTH4" evidence="8">
    <location>
        <begin position="833"/>
        <end position="989"/>
    </location>
</feature>
<feature type="region of interest" description="Disordered" evidence="4">
    <location>
        <begin position="210"/>
        <end position="245"/>
    </location>
</feature>
<dbReference type="Pfam" id="PF21989">
    <property type="entry name" value="RA_2"/>
    <property type="match status" value="1"/>
</dbReference>
<dbReference type="PROSITE" id="PS50057">
    <property type="entry name" value="FERM_3"/>
    <property type="match status" value="1"/>
</dbReference>
<dbReference type="InterPro" id="IPR000299">
    <property type="entry name" value="FERM_domain"/>
</dbReference>
<dbReference type="PANTHER" id="PTHR22903">
    <property type="entry name" value="PLEKHH PROTEIN"/>
    <property type="match status" value="1"/>
</dbReference>
<dbReference type="PROSITE" id="PS51016">
    <property type="entry name" value="MYTH4"/>
    <property type="match status" value="1"/>
</dbReference>
<proteinExistence type="predicted"/>
<dbReference type="Proteomes" id="UP000694700">
    <property type="component" value="Unplaced"/>
</dbReference>
<sequence>HCFNIVPMLFHQQLILFLHLKGLRGDGMAEGDESTGGEWKEKCMALEALLFKFRGQMSVIRELTAEKMQQLETQVLEAERRAHEANQQVQWMEERLKASDIQSSDSELPLFRRCQNLQTLLREKDKLIATLEQQLEEQKQNRIQDAKTVEEKAAKIKEWVMRKLNEVCSCFLCMSMELTLGSGGPVQPNVGEAQRLSSLTFGCFQIRGKSPQVLTGPEPSKKSISTLPDRDPTHKDCRRPSTGQKTDMISVARSLFGGLRFSRPASETYHTASDDSSSLFDDDMQRVECSRICLPGTKSASKKDNEKVDTEDGSSDELNKRFQSQRLDSSSSSSDTNTPSSILTPALTPKRPTPSQDSQDTPASPKQPRLRNPNAFNVSLALAKKHLSQPPLYSEAAHGRTRNAFSMLRPLQPQETDMDQEQKMETGEREHADVSAAEVPPEEPETPDASAAVPGNKPPTPPLHRLPSWESRIYAVAKSGIRLSETSCTDVANKGVGFFVLLLFVHLHIFSIQLPFIECSSSFIFISPTPSPQSLNVLFFSAVSLSSMTSESDYAIPPDAYSTDTECSEPENKLPKTCSSSTDNGKTESMEKSGYLLKMVKTWKKTWKRHWFVLKDGELLYYKSPSDVIRKPQGQIELNACSTIARGDGKQMLQVVTGKSVCNLKADSPNLLEEWLRVLQSVLRIKAASPLFTHPDTRPVMKGHLTKVKHGYSKHVWCALFGKTLYYFRNQEDKFPLGQIKLWEARVEEVHKSCDVAEVSAQYTLSIQSVNQDPVYLLIDSPYEKTAWLYHLSVAAGSAVEQVGTEFEQLLGKLLRIEGDPGSQLWRHPMLCFTNEGLSSPLTTLPSQALQTEAIKLFKTCQLFINVAIDTPAIDYHVTLAQCALQVCLTHPELQNEIYCQLIKQTQKTCLDMFPCSVTQGWQFLALCVGLFLPTPPILWYLQVHLKRHGDSRTEEGKYAIYCQRSLERTQQKGDRQARSSRTEILSILLRNPYHHSLPFSVPVHFLNNTYQVVSFDASTTVEEFQSRLNQDTGMRKTAQSGFSLYSDDPTGKDLEHCLQGNLKICDIISKWEQASKEQHTGKSENARTVKLTYKNRLYFSQQMRGETERERLLLAYQTNLEITAGHFPVNKELALEMAALLAQVEFGDFERPFSPGPSGAAQTKSNQTLKQVLERFYPKHYRHSCTEEQMRQLLQRLSARWASLRGRSSSECIRIYLTVARKWTFFGAKLFEAESVTPSQKNVRVWLAVHEDGVSMLEFNSKVLASYPYKSIVTFGACGQDFMLSSGTNTSKDKSTEKHLFAMAPSKVRDVTLLIASYINCTQQRKAAAHHLSAPALLLALSGEMKKSKESRSKSPPAACRPSKTPTLL</sequence>
<dbReference type="GO" id="GO:0030835">
    <property type="term" value="P:negative regulation of actin filament depolymerization"/>
    <property type="evidence" value="ECO:0007669"/>
    <property type="project" value="TreeGrafter"/>
</dbReference>
<reference evidence="9" key="1">
    <citation type="submission" date="2025-08" db="UniProtKB">
        <authorList>
            <consortium name="Ensembl"/>
        </authorList>
    </citation>
    <scope>IDENTIFICATION</scope>
</reference>
<feature type="compositionally biased region" description="Basic and acidic residues" evidence="4">
    <location>
        <begin position="228"/>
        <end position="239"/>
    </location>
</feature>
<dbReference type="GO" id="GO:0005737">
    <property type="term" value="C:cytoplasm"/>
    <property type="evidence" value="ECO:0007669"/>
    <property type="project" value="TreeGrafter"/>
</dbReference>
<dbReference type="CDD" id="cd14473">
    <property type="entry name" value="FERM_B-lobe"/>
    <property type="match status" value="1"/>
</dbReference>
<dbReference type="Ensembl" id="ENSCCRT00015099714.1">
    <property type="protein sequence ID" value="ENSCCRP00015096579.1"/>
    <property type="gene ID" value="ENSCCRG00015038924.1"/>
</dbReference>
<feature type="region of interest" description="Disordered" evidence="4">
    <location>
        <begin position="1348"/>
        <end position="1370"/>
    </location>
</feature>
<dbReference type="InterPro" id="IPR001849">
    <property type="entry name" value="PH_domain"/>
</dbReference>
<dbReference type="InterPro" id="IPR011993">
    <property type="entry name" value="PH-like_dom_sf"/>
</dbReference>
<dbReference type="PANTHER" id="PTHR22903:SF3">
    <property type="entry name" value="PLECKSTRIN HOMOLOGY DOMAIN-CONTAINING FAMILY H MEMBER 2"/>
    <property type="match status" value="1"/>
</dbReference>
<dbReference type="SMART" id="SM00295">
    <property type="entry name" value="B41"/>
    <property type="match status" value="1"/>
</dbReference>
<keyword evidence="1" id="KW-0677">Repeat</keyword>
<feature type="compositionally biased region" description="Polar residues" evidence="4">
    <location>
        <begin position="353"/>
        <end position="364"/>
    </location>
</feature>
<dbReference type="GO" id="GO:0003779">
    <property type="term" value="F:actin binding"/>
    <property type="evidence" value="ECO:0007669"/>
    <property type="project" value="TreeGrafter"/>
</dbReference>
<feature type="domain" description="PH" evidence="6">
    <location>
        <begin position="698"/>
        <end position="797"/>
    </location>
</feature>
<dbReference type="Gene3D" id="1.25.40.530">
    <property type="entry name" value="MyTH4 domain"/>
    <property type="match status" value="1"/>
</dbReference>
<feature type="domain" description="FERM" evidence="7">
    <location>
        <begin position="1000"/>
        <end position="1327"/>
    </location>
</feature>
<evidence type="ECO:0000256" key="1">
    <source>
        <dbReference type="ARBA" id="ARBA00022737"/>
    </source>
</evidence>
<dbReference type="Gene3D" id="3.10.20.90">
    <property type="entry name" value="Phosphatidylinositol 3-kinase Catalytic Subunit, Chain A, domain 1"/>
    <property type="match status" value="1"/>
</dbReference>
<evidence type="ECO:0000259" key="7">
    <source>
        <dbReference type="PROSITE" id="PS50057"/>
    </source>
</evidence>
<accession>A0A8C1ZXA7</accession>
<dbReference type="InterPro" id="IPR014352">
    <property type="entry name" value="FERM/acyl-CoA-bd_prot_sf"/>
</dbReference>
<dbReference type="PROSITE" id="PS50003">
    <property type="entry name" value="PH_DOMAIN"/>
    <property type="match status" value="2"/>
</dbReference>
<dbReference type="SUPFAM" id="SSF47031">
    <property type="entry name" value="Second domain of FERM"/>
    <property type="match status" value="1"/>
</dbReference>
<dbReference type="Gene3D" id="2.30.29.30">
    <property type="entry name" value="Pleckstrin-homology domain (PH domain)/Phosphotyrosine-binding domain (PTB)"/>
    <property type="match status" value="3"/>
</dbReference>
<feature type="compositionally biased region" description="Basic and acidic residues" evidence="4">
    <location>
        <begin position="420"/>
        <end position="433"/>
    </location>
</feature>
<dbReference type="CDD" id="cd13282">
    <property type="entry name" value="PH1_PLEKHH1_PLEKHH2"/>
    <property type="match status" value="1"/>
</dbReference>
<evidence type="ECO:0000256" key="5">
    <source>
        <dbReference type="SAM" id="SignalP"/>
    </source>
</evidence>
<evidence type="ECO:0000259" key="6">
    <source>
        <dbReference type="PROSITE" id="PS50003"/>
    </source>
</evidence>
<dbReference type="Gene3D" id="1.20.80.10">
    <property type="match status" value="1"/>
</dbReference>
<evidence type="ECO:0000256" key="2">
    <source>
        <dbReference type="ARBA" id="ARBA00023054"/>
    </source>
</evidence>
<dbReference type="InterPro" id="IPR000857">
    <property type="entry name" value="MyTH4_dom"/>
</dbReference>
<dbReference type="InterPro" id="IPR019748">
    <property type="entry name" value="FERM_central"/>
</dbReference>
<dbReference type="Pfam" id="PF00784">
    <property type="entry name" value="MyTH4"/>
    <property type="match status" value="1"/>
</dbReference>
<keyword evidence="5" id="KW-0732">Signal</keyword>
<feature type="signal peptide" evidence="5">
    <location>
        <begin position="1"/>
        <end position="25"/>
    </location>
</feature>
<protein>
    <submittedName>
        <fullName evidence="9">Pleckstrin homology domain containing, family H (with MyTH4 domain) member 2</fullName>
    </submittedName>
</protein>
<dbReference type="SUPFAM" id="SSF50729">
    <property type="entry name" value="PH domain-like"/>
    <property type="match status" value="2"/>
</dbReference>
<feature type="compositionally biased region" description="Basic and acidic residues" evidence="4">
    <location>
        <begin position="301"/>
        <end position="310"/>
    </location>
</feature>
<feature type="region of interest" description="Disordered" evidence="4">
    <location>
        <begin position="561"/>
        <end position="588"/>
    </location>
</feature>
<name>A0A8C1ZXA7_CYPCA</name>
<keyword evidence="2 3" id="KW-0175">Coiled coil</keyword>
<dbReference type="SMART" id="SM00233">
    <property type="entry name" value="PH"/>
    <property type="match status" value="2"/>
</dbReference>
<feature type="chain" id="PRO_5034845996" evidence="5">
    <location>
        <begin position="26"/>
        <end position="1370"/>
    </location>
</feature>
<dbReference type="InterPro" id="IPR038185">
    <property type="entry name" value="MyTH4_dom_sf"/>
</dbReference>
<evidence type="ECO:0000256" key="4">
    <source>
        <dbReference type="SAM" id="MobiDB-lite"/>
    </source>
</evidence>
<evidence type="ECO:0000256" key="3">
    <source>
        <dbReference type="SAM" id="Coils"/>
    </source>
</evidence>
<evidence type="ECO:0000313" key="9">
    <source>
        <dbReference type="Ensembl" id="ENSCCRP00015096579.1"/>
    </source>
</evidence>
<dbReference type="GO" id="GO:0005856">
    <property type="term" value="C:cytoskeleton"/>
    <property type="evidence" value="ECO:0007669"/>
    <property type="project" value="InterPro"/>
</dbReference>
<dbReference type="SMART" id="SM00139">
    <property type="entry name" value="MyTH4"/>
    <property type="match status" value="1"/>
</dbReference>
<organism evidence="9 10">
    <name type="scientific">Cyprinus carpio</name>
    <name type="common">Common carp</name>
    <dbReference type="NCBI Taxonomy" id="7962"/>
    <lineage>
        <taxon>Eukaryota</taxon>
        <taxon>Metazoa</taxon>
        <taxon>Chordata</taxon>
        <taxon>Craniata</taxon>
        <taxon>Vertebrata</taxon>
        <taxon>Euteleostomi</taxon>
        <taxon>Actinopterygii</taxon>
        <taxon>Neopterygii</taxon>
        <taxon>Teleostei</taxon>
        <taxon>Ostariophysi</taxon>
        <taxon>Cypriniformes</taxon>
        <taxon>Cyprinidae</taxon>
        <taxon>Cyprininae</taxon>
        <taxon>Cyprinus</taxon>
    </lineage>
</organism>
<feature type="coiled-coil region" evidence="3">
    <location>
        <begin position="61"/>
        <end position="152"/>
    </location>
</feature>
<dbReference type="Pfam" id="PF00373">
    <property type="entry name" value="FERM_M"/>
    <property type="match status" value="1"/>
</dbReference>
<evidence type="ECO:0000313" key="10">
    <source>
        <dbReference type="Proteomes" id="UP000694700"/>
    </source>
</evidence>